<dbReference type="Gene3D" id="1.10.150.130">
    <property type="match status" value="1"/>
</dbReference>
<dbReference type="EMBL" id="BAABLK010000007">
    <property type="protein sequence ID" value="GAA5225908.1"/>
    <property type="molecule type" value="Genomic_DNA"/>
</dbReference>
<proteinExistence type="inferred from homology"/>
<keyword evidence="3" id="KW-0233">DNA recombination</keyword>
<dbReference type="InterPro" id="IPR011010">
    <property type="entry name" value="DNA_brk_join_enz"/>
</dbReference>
<evidence type="ECO:0000259" key="6">
    <source>
        <dbReference type="PROSITE" id="PS51900"/>
    </source>
</evidence>
<dbReference type="InterPro" id="IPR002104">
    <property type="entry name" value="Integrase_catalytic"/>
</dbReference>
<sequence>MEATVTEVGEQVLTALAAAGYAETTIREYREWIQRLVLLARKQDGQYTVELGAEFASMTTSPRTGRFSNQRRKAYGRLVRVLDSYVLTGSVDLSIMRTGGGKATPGSEEFCQLLADWSVEMGQRNLALNTRNSYDREARGYLLYLEEHGVTSLREAGGASVLEFLESLRGRWAESSMWSAVLNLRAFLKFLDRDDLKEALDLANAKRHHRIIPTLSDEDERAVLQACTGGPVAARDAAITLLSLVTGLRACDLIALRLGDINWRESTIGIVQQKTGNPLTLPLLPAIADRLAEYVLTERPDIRNDHVFLRTWAPHTEFSDHASIYEVTKRTFIAAGLDRPKAGTRLLRHNAATRLLRAGTPLPTISAVLGHCGPDSTNAYLATDAEHMRACVLPLPPALHPGA</sequence>
<evidence type="ECO:0000256" key="1">
    <source>
        <dbReference type="ARBA" id="ARBA00008857"/>
    </source>
</evidence>
<protein>
    <submittedName>
        <fullName evidence="7">Site-specific integrase</fullName>
    </submittedName>
</protein>
<comment type="similarity">
    <text evidence="1">Belongs to the 'phage' integrase family.</text>
</comment>
<evidence type="ECO:0000256" key="3">
    <source>
        <dbReference type="ARBA" id="ARBA00023172"/>
    </source>
</evidence>
<dbReference type="RefSeq" id="WP_210100188.1">
    <property type="nucleotide sequence ID" value="NZ_BAABLK010000007.1"/>
</dbReference>
<feature type="domain" description="Core-binding (CB)" evidence="6">
    <location>
        <begin position="108"/>
        <end position="192"/>
    </location>
</feature>
<evidence type="ECO:0000259" key="5">
    <source>
        <dbReference type="PROSITE" id="PS51898"/>
    </source>
</evidence>
<evidence type="ECO:0000313" key="8">
    <source>
        <dbReference type="Proteomes" id="UP001501257"/>
    </source>
</evidence>
<accession>A0ABP9TJ77</accession>
<feature type="domain" description="Tyr recombinase" evidence="5">
    <location>
        <begin position="210"/>
        <end position="393"/>
    </location>
</feature>
<dbReference type="InterPro" id="IPR010998">
    <property type="entry name" value="Integrase_recombinase_N"/>
</dbReference>
<comment type="caution">
    <text evidence="7">The sequence shown here is derived from an EMBL/GenBank/DDBJ whole genome shotgun (WGS) entry which is preliminary data.</text>
</comment>
<dbReference type="SUPFAM" id="SSF56349">
    <property type="entry name" value="DNA breaking-rejoining enzymes"/>
    <property type="match status" value="1"/>
</dbReference>
<dbReference type="InterPro" id="IPR044068">
    <property type="entry name" value="CB"/>
</dbReference>
<name>A0ABP9TJ77_9MICC</name>
<evidence type="ECO:0000313" key="7">
    <source>
        <dbReference type="EMBL" id="GAA5225908.1"/>
    </source>
</evidence>
<dbReference type="Gene3D" id="1.10.443.10">
    <property type="entry name" value="Intergrase catalytic core"/>
    <property type="match status" value="1"/>
</dbReference>
<dbReference type="PROSITE" id="PS51898">
    <property type="entry name" value="TYR_RECOMBINASE"/>
    <property type="match status" value="1"/>
</dbReference>
<keyword evidence="2 4" id="KW-0238">DNA-binding</keyword>
<dbReference type="Proteomes" id="UP001501257">
    <property type="component" value="Unassembled WGS sequence"/>
</dbReference>
<dbReference type="InterPro" id="IPR050090">
    <property type="entry name" value="Tyrosine_recombinase_XerCD"/>
</dbReference>
<dbReference type="InterPro" id="IPR013762">
    <property type="entry name" value="Integrase-like_cat_sf"/>
</dbReference>
<dbReference type="PANTHER" id="PTHR30349">
    <property type="entry name" value="PHAGE INTEGRASE-RELATED"/>
    <property type="match status" value="1"/>
</dbReference>
<dbReference type="PANTHER" id="PTHR30349:SF41">
    <property type="entry name" value="INTEGRASE_RECOMBINASE PROTEIN MJ0367-RELATED"/>
    <property type="match status" value="1"/>
</dbReference>
<evidence type="ECO:0000256" key="4">
    <source>
        <dbReference type="PROSITE-ProRule" id="PRU01248"/>
    </source>
</evidence>
<keyword evidence="8" id="KW-1185">Reference proteome</keyword>
<reference evidence="8" key="1">
    <citation type="journal article" date="2019" name="Int. J. Syst. Evol. Microbiol.">
        <title>The Global Catalogue of Microorganisms (GCM) 10K type strain sequencing project: providing services to taxonomists for standard genome sequencing and annotation.</title>
        <authorList>
            <consortium name="The Broad Institute Genomics Platform"/>
            <consortium name="The Broad Institute Genome Sequencing Center for Infectious Disease"/>
            <person name="Wu L."/>
            <person name="Ma J."/>
        </authorList>
    </citation>
    <scope>NUCLEOTIDE SEQUENCE [LARGE SCALE GENOMIC DNA]</scope>
    <source>
        <strain evidence="8">JCM 18952</strain>
    </source>
</reference>
<evidence type="ECO:0000256" key="2">
    <source>
        <dbReference type="ARBA" id="ARBA00023125"/>
    </source>
</evidence>
<dbReference type="CDD" id="cd01188">
    <property type="entry name" value="INT_RitA_C_like"/>
    <property type="match status" value="1"/>
</dbReference>
<dbReference type="PROSITE" id="PS51900">
    <property type="entry name" value="CB"/>
    <property type="match status" value="1"/>
</dbReference>
<dbReference type="Pfam" id="PF00589">
    <property type="entry name" value="Phage_integrase"/>
    <property type="match status" value="1"/>
</dbReference>
<gene>
    <name evidence="7" type="ORF">GCM10025778_04380</name>
</gene>
<organism evidence="7 8">
    <name type="scientific">Paeniglutamicibacter antarcticus</name>
    <dbReference type="NCBI Taxonomy" id="494023"/>
    <lineage>
        <taxon>Bacteria</taxon>
        <taxon>Bacillati</taxon>
        <taxon>Actinomycetota</taxon>
        <taxon>Actinomycetes</taxon>
        <taxon>Micrococcales</taxon>
        <taxon>Micrococcaceae</taxon>
        <taxon>Paeniglutamicibacter</taxon>
    </lineage>
</organism>